<keyword evidence="1" id="KW-1133">Transmembrane helix</keyword>
<sequence>MISSYPTCDGHQFVVVIGFSLTLSLTDITWEVRANSRHFHKHRQRRSFLCFRWGRYAVSHSTLCYLLPSDLPTPHAVRTVPASSQTLGFIYLLSSFLWFQRMGKSYVFFGQYLTLVILFICIYVDKRMVIFSIVLD</sequence>
<protein>
    <submittedName>
        <fullName evidence="2">Uncharacterized protein</fullName>
    </submittedName>
</protein>
<evidence type="ECO:0000256" key="1">
    <source>
        <dbReference type="SAM" id="Phobius"/>
    </source>
</evidence>
<name>A0A8K9UIM6_ONCMY</name>
<evidence type="ECO:0000313" key="3">
    <source>
        <dbReference type="Proteomes" id="UP000694395"/>
    </source>
</evidence>
<evidence type="ECO:0000313" key="2">
    <source>
        <dbReference type="Ensembl" id="ENSOMYP00000110211.1"/>
    </source>
</evidence>
<reference evidence="2" key="2">
    <citation type="submission" date="2025-08" db="UniProtKB">
        <authorList>
            <consortium name="Ensembl"/>
        </authorList>
    </citation>
    <scope>IDENTIFICATION</scope>
</reference>
<feature type="transmembrane region" description="Helical" evidence="1">
    <location>
        <begin position="106"/>
        <end position="125"/>
    </location>
</feature>
<proteinExistence type="predicted"/>
<reference evidence="2" key="3">
    <citation type="submission" date="2025-09" db="UniProtKB">
        <authorList>
            <consortium name="Ensembl"/>
        </authorList>
    </citation>
    <scope>IDENTIFICATION</scope>
</reference>
<dbReference type="Proteomes" id="UP000694395">
    <property type="component" value="Chromosome 30"/>
</dbReference>
<keyword evidence="1" id="KW-0472">Membrane</keyword>
<reference evidence="2" key="1">
    <citation type="submission" date="2020-07" db="EMBL/GenBank/DDBJ databases">
        <title>A long reads based de novo assembly of the rainbow trout Arlee double haploid line genome.</title>
        <authorList>
            <person name="Gao G."/>
            <person name="Palti Y."/>
        </authorList>
    </citation>
    <scope>NUCLEOTIDE SEQUENCE [LARGE SCALE GENOMIC DNA]</scope>
</reference>
<feature type="transmembrane region" description="Helical" evidence="1">
    <location>
        <begin position="80"/>
        <end position="99"/>
    </location>
</feature>
<dbReference type="AlphaFoldDB" id="A0A8K9UIM6"/>
<organism evidence="2 3">
    <name type="scientific">Oncorhynchus mykiss</name>
    <name type="common">Rainbow trout</name>
    <name type="synonym">Salmo gairdneri</name>
    <dbReference type="NCBI Taxonomy" id="8022"/>
    <lineage>
        <taxon>Eukaryota</taxon>
        <taxon>Metazoa</taxon>
        <taxon>Chordata</taxon>
        <taxon>Craniata</taxon>
        <taxon>Vertebrata</taxon>
        <taxon>Euteleostomi</taxon>
        <taxon>Actinopterygii</taxon>
        <taxon>Neopterygii</taxon>
        <taxon>Teleostei</taxon>
        <taxon>Protacanthopterygii</taxon>
        <taxon>Salmoniformes</taxon>
        <taxon>Salmonidae</taxon>
        <taxon>Salmoninae</taxon>
        <taxon>Oncorhynchus</taxon>
    </lineage>
</organism>
<keyword evidence="3" id="KW-1185">Reference proteome</keyword>
<keyword evidence="1" id="KW-0812">Transmembrane</keyword>
<dbReference type="Ensembl" id="ENSOMYT00000123200.1">
    <property type="protein sequence ID" value="ENSOMYP00000110211.1"/>
    <property type="gene ID" value="ENSOMYG00000073292.1"/>
</dbReference>
<accession>A0A8K9UIM6</accession>
<feature type="transmembrane region" description="Helical" evidence="1">
    <location>
        <begin position="12"/>
        <end position="30"/>
    </location>
</feature>